<dbReference type="AlphaFoldDB" id="A0A382EFA0"/>
<reference evidence="2" key="1">
    <citation type="submission" date="2018-05" db="EMBL/GenBank/DDBJ databases">
        <authorList>
            <person name="Lanie J.A."/>
            <person name="Ng W.-L."/>
            <person name="Kazmierczak K.M."/>
            <person name="Andrzejewski T.M."/>
            <person name="Davidsen T.M."/>
            <person name="Wayne K.J."/>
            <person name="Tettelin H."/>
            <person name="Glass J.I."/>
            <person name="Rusch D."/>
            <person name="Podicherti R."/>
            <person name="Tsui H.-C.T."/>
            <person name="Winkler M.E."/>
        </authorList>
    </citation>
    <scope>NUCLEOTIDE SEQUENCE</scope>
</reference>
<dbReference type="EMBL" id="UINC01044130">
    <property type="protein sequence ID" value="SVB49155.1"/>
    <property type="molecule type" value="Genomic_DNA"/>
</dbReference>
<proteinExistence type="predicted"/>
<sequence length="250" mass="27950">MMMLPMWFSGGEMQKMVEQKRATLESTMGQNELMLNTFGIKDWEAVWTLEGVITTYIFNLFFPMLIAIASLVLINKITAKAEEDGTFEFVAALPMTRMNIAFIHSGMVVVMGILLGQIWPHLIYLSQLFFADQMSETLKYCSLITAAFQSSLGAVSFAALGYAAGAVSGRSSRLWLFGLCFLAFEWTTSVFTIQVSFFDWYHNTISSFGAYVDPYNDGLSFGDVSLVSIKIILFLAIGIIGFKDRSLNLR</sequence>
<feature type="transmembrane region" description="Helical" evidence="1">
    <location>
        <begin position="218"/>
        <end position="242"/>
    </location>
</feature>
<keyword evidence="1" id="KW-0472">Membrane</keyword>
<feature type="transmembrane region" description="Helical" evidence="1">
    <location>
        <begin position="143"/>
        <end position="162"/>
    </location>
</feature>
<feature type="transmembrane region" description="Helical" evidence="1">
    <location>
        <begin position="174"/>
        <end position="198"/>
    </location>
</feature>
<evidence type="ECO:0000313" key="2">
    <source>
        <dbReference type="EMBL" id="SVB49155.1"/>
    </source>
</evidence>
<feature type="transmembrane region" description="Helical" evidence="1">
    <location>
        <begin position="101"/>
        <end position="123"/>
    </location>
</feature>
<accession>A0A382EFA0</accession>
<keyword evidence="1" id="KW-0812">Transmembrane</keyword>
<evidence type="ECO:0000256" key="1">
    <source>
        <dbReference type="SAM" id="Phobius"/>
    </source>
</evidence>
<keyword evidence="1" id="KW-1133">Transmembrane helix</keyword>
<protein>
    <recommendedName>
        <fullName evidence="3">ABC-2 type transporter domain-containing protein</fullName>
    </recommendedName>
</protein>
<feature type="transmembrane region" description="Helical" evidence="1">
    <location>
        <begin position="53"/>
        <end position="74"/>
    </location>
</feature>
<evidence type="ECO:0008006" key="3">
    <source>
        <dbReference type="Google" id="ProtNLM"/>
    </source>
</evidence>
<organism evidence="2">
    <name type="scientific">marine metagenome</name>
    <dbReference type="NCBI Taxonomy" id="408172"/>
    <lineage>
        <taxon>unclassified sequences</taxon>
        <taxon>metagenomes</taxon>
        <taxon>ecological metagenomes</taxon>
    </lineage>
</organism>
<gene>
    <name evidence="2" type="ORF">METZ01_LOCUS202009</name>
</gene>
<name>A0A382EFA0_9ZZZZ</name>